<evidence type="ECO:0000313" key="2">
    <source>
        <dbReference type="EMBL" id="SOQ39054.1"/>
    </source>
</evidence>
<feature type="compositionally biased region" description="Polar residues" evidence="1">
    <location>
        <begin position="214"/>
        <end position="226"/>
    </location>
</feature>
<feature type="region of interest" description="Disordered" evidence="1">
    <location>
        <begin position="963"/>
        <end position="1015"/>
    </location>
</feature>
<gene>
    <name evidence="2" type="ORF">SFRICE_036339</name>
</gene>
<name>A0A2H1VFM5_SPOFR</name>
<protein>
    <submittedName>
        <fullName evidence="2">SFRICE_036339</fullName>
    </submittedName>
</protein>
<feature type="region of interest" description="Disordered" evidence="1">
    <location>
        <begin position="901"/>
        <end position="928"/>
    </location>
</feature>
<feature type="compositionally biased region" description="Basic and acidic residues" evidence="1">
    <location>
        <begin position="334"/>
        <end position="343"/>
    </location>
</feature>
<sequence length="1015" mass="114080">MTSHLDDTDDENCDDPIKLFPIGFNNTANFGSQPQIIGSAETNWKFPTEDLTHGLSNEFVQRYGESDSECTISPMFVKLVDCVKYPWYYKKYTAQLLQKTDPNQFEAETEHDIIDIENYDSDSSDCFIVEDLHPEYKSISEHREMQKRFKLDKELQTALSHRQLVQVDLKRNVGLVGMKISQKKYKTMQQDACAVRKTKKQVKQTKNDQEEMRSQYQLGDTEKPSNSINVPVHFSLNKIPDNVINNLKPKKNNDHNDKDISDHLKIFPVHKLSKVPTSTVIKKSLNKSTCHVKDIKKCNKYKNDQTKNRDKASTSILIEMLESDQTSSTTCKVNELEQNRGEQSDNNQNDNKEEPNSPILKCTSLKKPKPKPKPVIPPADKCNNINKKPQQKLDKIVNKLKMLNKIPLNVGSAISTPWEIPTKVNSTKEIKEKIASPNSVISEKLLQKLDKSMKYYNNHNKNAFKLSKLDKPQCMQTASNGNEVSIPTNVVPSANPTPVLNNNKVIIPPNTDSNKTNTQILSNQNKDLITLVSNPNSSLEAPKQNTNAVGNPTVLSTTIVKPSSKTNTSLPDNHNPTTNDCLKPQYIVHSLPKKLFHKNNSGNSANVSAQNHNTTTKILKSKCDLPVGMKPEHHMPSTAAQMARMFHNQQPQCQNSRVPNIYNSTILGNERNNFLNSFDQCQPTSLSQSRLPNNKIYQQVNPVPSFYTNRVLLPLPPPPPPMYVPPPYFYQTKPSYSNLSFSTPVVAPNQPPTSVSQDYMRTVQPSNNNNSSIIGVNNDGLVKKINIAGGPKSTKADAQELANNKEVVSKIPSAEHREIVANNLQKLEKITLPGKDMGSKIDDTNKEKSLEVAIMSKNRGAFETLKLSVDNINMQTKQSKGYSPPILPIPTYHKVLNQVSPKVHGSQQTASADLTKKSRIPKIPMKKVDCTKPNKRKVGALNIAENRRKVAAKKISLEEYNKRTLKDSKSVPSKRTVNDDQNKPSRKRPNVDNKNNRDHNTETDLGYDSDSTVIL</sequence>
<feature type="region of interest" description="Disordered" evidence="1">
    <location>
        <begin position="328"/>
        <end position="386"/>
    </location>
</feature>
<evidence type="ECO:0000256" key="1">
    <source>
        <dbReference type="SAM" id="MobiDB-lite"/>
    </source>
</evidence>
<feature type="region of interest" description="Disordered" evidence="1">
    <location>
        <begin position="199"/>
        <end position="226"/>
    </location>
</feature>
<dbReference type="AlphaFoldDB" id="A0A2H1VFM5"/>
<dbReference type="EMBL" id="ODYU01002043">
    <property type="protein sequence ID" value="SOQ39054.1"/>
    <property type="molecule type" value="Genomic_DNA"/>
</dbReference>
<accession>A0A2H1VFM5</accession>
<proteinExistence type="predicted"/>
<organism evidence="2">
    <name type="scientific">Spodoptera frugiperda</name>
    <name type="common">Fall armyworm</name>
    <dbReference type="NCBI Taxonomy" id="7108"/>
    <lineage>
        <taxon>Eukaryota</taxon>
        <taxon>Metazoa</taxon>
        <taxon>Ecdysozoa</taxon>
        <taxon>Arthropoda</taxon>
        <taxon>Hexapoda</taxon>
        <taxon>Insecta</taxon>
        <taxon>Pterygota</taxon>
        <taxon>Neoptera</taxon>
        <taxon>Endopterygota</taxon>
        <taxon>Lepidoptera</taxon>
        <taxon>Glossata</taxon>
        <taxon>Ditrysia</taxon>
        <taxon>Noctuoidea</taxon>
        <taxon>Noctuidae</taxon>
        <taxon>Amphipyrinae</taxon>
        <taxon>Spodoptera</taxon>
    </lineage>
</organism>
<feature type="compositionally biased region" description="Basic and acidic residues" evidence="1">
    <location>
        <begin position="976"/>
        <end position="1002"/>
    </location>
</feature>
<reference evidence="2" key="1">
    <citation type="submission" date="2016-07" db="EMBL/GenBank/DDBJ databases">
        <authorList>
            <person name="Bretaudeau A."/>
        </authorList>
    </citation>
    <scope>NUCLEOTIDE SEQUENCE</scope>
    <source>
        <strain evidence="2">Rice</strain>
        <tissue evidence="2">Whole body</tissue>
    </source>
</reference>
<feature type="compositionally biased region" description="Polar residues" evidence="1">
    <location>
        <begin position="901"/>
        <end position="912"/>
    </location>
</feature>